<accession>A0A1G2HKJ0</accession>
<evidence type="ECO:0000313" key="2">
    <source>
        <dbReference type="Proteomes" id="UP000178991"/>
    </source>
</evidence>
<name>A0A1G2HKJ0_9BACT</name>
<protein>
    <submittedName>
        <fullName evidence="1">Uncharacterized protein</fullName>
    </submittedName>
</protein>
<dbReference type="Proteomes" id="UP000178991">
    <property type="component" value="Unassembled WGS sequence"/>
</dbReference>
<proteinExistence type="predicted"/>
<dbReference type="EMBL" id="MHOL01000009">
    <property type="protein sequence ID" value="OGZ63007.1"/>
    <property type="molecule type" value="Genomic_DNA"/>
</dbReference>
<gene>
    <name evidence="1" type="ORF">A2639_02905</name>
</gene>
<sequence>MENPYSWDDEKLLKEFMNACARAGSASSGIAIDVTTGDCISTAHHLKGVLKARLEGLKPPFNPGDTVQLNKENIRPSFENGWRRSRNERVIPGKIIILKVHYLGNNEWRLTFIGKDPSTTDEERISDQDGGWTNHYPLLFDAKDFVLAQPETIPVPA</sequence>
<comment type="caution">
    <text evidence="1">The sequence shown here is derived from an EMBL/GenBank/DDBJ whole genome shotgun (WGS) entry which is preliminary data.</text>
</comment>
<reference evidence="1 2" key="1">
    <citation type="journal article" date="2016" name="Nat. Commun.">
        <title>Thousands of microbial genomes shed light on interconnected biogeochemical processes in an aquifer system.</title>
        <authorList>
            <person name="Anantharaman K."/>
            <person name="Brown C.T."/>
            <person name="Hug L.A."/>
            <person name="Sharon I."/>
            <person name="Castelle C.J."/>
            <person name="Probst A.J."/>
            <person name="Thomas B.C."/>
            <person name="Singh A."/>
            <person name="Wilkins M.J."/>
            <person name="Karaoz U."/>
            <person name="Brodie E.L."/>
            <person name="Williams K.H."/>
            <person name="Hubbard S.S."/>
            <person name="Banfield J.F."/>
        </authorList>
    </citation>
    <scope>NUCLEOTIDE SEQUENCE [LARGE SCALE GENOMIC DNA]</scope>
</reference>
<organism evidence="1 2">
    <name type="scientific">Candidatus Staskawiczbacteria bacterium RIFCSPHIGHO2_01_FULL_34_27</name>
    <dbReference type="NCBI Taxonomy" id="1802199"/>
    <lineage>
        <taxon>Bacteria</taxon>
        <taxon>Candidatus Staskawicziibacteriota</taxon>
    </lineage>
</organism>
<dbReference type="AlphaFoldDB" id="A0A1G2HKJ0"/>
<evidence type="ECO:0000313" key="1">
    <source>
        <dbReference type="EMBL" id="OGZ63007.1"/>
    </source>
</evidence>